<sequence length="526" mass="57569">MTTGNASVVTSRTSVADRASTPAGSVAVRLEPFDRHRVAAWLDVWNSVNADRFVAGPDEPLSFETVMRYEHLATQPLLLLMLALYDAEGNALLKAGFLRTDELYEQLLARFARREVTKLADGLPPRERDKRVEAELRKLSVVAFAMFNRDAQWVTETQLEADLHALPGLTGAVAPEASPSDLRAPLRPAELALGSFFFVHRARASRDGVSLETYEFLHATFGEFLVARLIHGVVGSLIARERASTFPSGAAVDDDLLYTLLSFAPLSGRRQAVDFLRGIVKAGSEDDRADWADLVARLFRSATLPRPPRAFEEYAPKRLPVLSRLAAYTSNLLLLALCAGHTTVVRLFGGRADDENQDLGAWRGMCLFWRSQDAGSGWAGLLDQVTVDRVRRGSCVDVALSLDSPAGANFPLVDMEWLHRGDSGGTNRFSAFGDRLGMLRREARFTCDLAADLQQHALEPLVRAGLETAGNVVHDSPEAGFASPLSRFMQIVTADSLPVSAREKLYRASLKAATAIRTSSISYSGR</sequence>
<proteinExistence type="predicted"/>
<accession>A0A919T5G4</accession>
<dbReference type="RefSeq" id="WP_213005203.1">
    <property type="nucleotide sequence ID" value="NZ_BOQN01000011.1"/>
</dbReference>
<dbReference type="Proteomes" id="UP000677082">
    <property type="component" value="Unassembled WGS sequence"/>
</dbReference>
<comment type="caution">
    <text evidence="1">The sequence shown here is derived from an EMBL/GenBank/DDBJ whole genome shotgun (WGS) entry which is preliminary data.</text>
</comment>
<dbReference type="EMBL" id="BOQN01000011">
    <property type="protein sequence ID" value="GIM89248.1"/>
    <property type="molecule type" value="Genomic_DNA"/>
</dbReference>
<evidence type="ECO:0000313" key="2">
    <source>
        <dbReference type="Proteomes" id="UP000677082"/>
    </source>
</evidence>
<keyword evidence="2" id="KW-1185">Reference proteome</keyword>
<name>A0A919T5G4_9ACTN</name>
<organism evidence="1 2">
    <name type="scientific">Paractinoplanes toevensis</name>
    <dbReference type="NCBI Taxonomy" id="571911"/>
    <lineage>
        <taxon>Bacteria</taxon>
        <taxon>Bacillati</taxon>
        <taxon>Actinomycetota</taxon>
        <taxon>Actinomycetes</taxon>
        <taxon>Micromonosporales</taxon>
        <taxon>Micromonosporaceae</taxon>
        <taxon>Paractinoplanes</taxon>
    </lineage>
</organism>
<protein>
    <submittedName>
        <fullName evidence="1">Uncharacterized protein</fullName>
    </submittedName>
</protein>
<reference evidence="1 2" key="1">
    <citation type="submission" date="2021-03" db="EMBL/GenBank/DDBJ databases">
        <title>Whole genome shotgun sequence of Actinoplanes toevensis NBRC 105298.</title>
        <authorList>
            <person name="Komaki H."/>
            <person name="Tamura T."/>
        </authorList>
    </citation>
    <scope>NUCLEOTIDE SEQUENCE [LARGE SCALE GENOMIC DNA]</scope>
    <source>
        <strain evidence="1 2">NBRC 105298</strain>
    </source>
</reference>
<dbReference type="AlphaFoldDB" id="A0A919T5G4"/>
<gene>
    <name evidence="1" type="ORF">Ato02nite_010410</name>
</gene>
<evidence type="ECO:0000313" key="1">
    <source>
        <dbReference type="EMBL" id="GIM89248.1"/>
    </source>
</evidence>